<keyword evidence="5 7" id="KW-1133">Transmembrane helix</keyword>
<organism evidence="9 10">
    <name type="scientific">Kribbella antibiotica</name>
    <dbReference type="NCBI Taxonomy" id="190195"/>
    <lineage>
        <taxon>Bacteria</taxon>
        <taxon>Bacillati</taxon>
        <taxon>Actinomycetota</taxon>
        <taxon>Actinomycetes</taxon>
        <taxon>Propionibacteriales</taxon>
        <taxon>Kribbellaceae</taxon>
        <taxon>Kribbella</taxon>
    </lineage>
</organism>
<evidence type="ECO:0000313" key="9">
    <source>
        <dbReference type="EMBL" id="TDD48747.1"/>
    </source>
</evidence>
<name>A0A4V2YM07_9ACTN</name>
<keyword evidence="3" id="KW-1003">Cell membrane</keyword>
<dbReference type="GO" id="GO:0005886">
    <property type="term" value="C:plasma membrane"/>
    <property type="evidence" value="ECO:0007669"/>
    <property type="project" value="UniProtKB-SubCell"/>
</dbReference>
<dbReference type="AlphaFoldDB" id="A0A4V2YM07"/>
<dbReference type="PANTHER" id="PTHR23513">
    <property type="entry name" value="INTEGRAL MEMBRANE EFFLUX PROTEIN-RELATED"/>
    <property type="match status" value="1"/>
</dbReference>
<dbReference type="GO" id="GO:0022857">
    <property type="term" value="F:transmembrane transporter activity"/>
    <property type="evidence" value="ECO:0007669"/>
    <property type="project" value="InterPro"/>
</dbReference>
<keyword evidence="6 7" id="KW-0472">Membrane</keyword>
<evidence type="ECO:0000259" key="8">
    <source>
        <dbReference type="PROSITE" id="PS50850"/>
    </source>
</evidence>
<feature type="transmembrane region" description="Helical" evidence="7">
    <location>
        <begin position="188"/>
        <end position="207"/>
    </location>
</feature>
<evidence type="ECO:0000256" key="5">
    <source>
        <dbReference type="ARBA" id="ARBA00022989"/>
    </source>
</evidence>
<dbReference type="InterPro" id="IPR020846">
    <property type="entry name" value="MFS_dom"/>
</dbReference>
<sequence length="428" mass="45153">MCRACGSSDHQAEPVRAPRFAGLRNRNSRPYLFGTGLAMMGDNVEHVITYWVLWREFHSPALAGFQVISHWLPFLLFSVLSGSLADRYDCRRIIQSAQGLFMVVSLGWGLLFLTDSLQIWHACVLLVLHGCAGALWGPAEQMMLHDFVGRDDLPSAVRLNATFKSLGVLCGPVVGSTLLLMLGPTGGIFANIAIYLPLTIFLFRTRFTGHIREEVVARPRVGPIAALRAARGIGISPTVGSMIVLAGLGSFFVGASIQSAMPEFAESLGAGSTGITYGALLFATGFGGVVGGLVIEATGWLRPTVRTAVIGTMLYGLSIVVFALTNNYVLALVVLMTSGVANFVSMSVSQTVVQLEAPSADRGRIIGLYNTASGGLRIGSGITVGFAGAAIGIKWSLALSAATLTVAALTTGAYAAARRKGRQQTADA</sequence>
<evidence type="ECO:0000256" key="6">
    <source>
        <dbReference type="ARBA" id="ARBA00023136"/>
    </source>
</evidence>
<dbReference type="Gene3D" id="1.20.1250.20">
    <property type="entry name" value="MFS general substrate transporter like domains"/>
    <property type="match status" value="1"/>
</dbReference>
<feature type="domain" description="Major facilitator superfamily (MFS) profile" evidence="8">
    <location>
        <begin position="235"/>
        <end position="428"/>
    </location>
</feature>
<dbReference type="CDD" id="cd06173">
    <property type="entry name" value="MFS_MefA_like"/>
    <property type="match status" value="1"/>
</dbReference>
<dbReference type="PROSITE" id="PS50850">
    <property type="entry name" value="MFS"/>
    <property type="match status" value="1"/>
</dbReference>
<evidence type="ECO:0000256" key="2">
    <source>
        <dbReference type="ARBA" id="ARBA00022448"/>
    </source>
</evidence>
<comment type="caution">
    <text evidence="9">The sequence shown here is derived from an EMBL/GenBank/DDBJ whole genome shotgun (WGS) entry which is preliminary data.</text>
</comment>
<dbReference type="Proteomes" id="UP000295124">
    <property type="component" value="Unassembled WGS sequence"/>
</dbReference>
<accession>A0A4V2YM07</accession>
<protein>
    <submittedName>
        <fullName evidence="9">MFS transporter</fullName>
    </submittedName>
</protein>
<feature type="transmembrane region" description="Helical" evidence="7">
    <location>
        <begin position="399"/>
        <end position="417"/>
    </location>
</feature>
<proteinExistence type="predicted"/>
<feature type="transmembrane region" description="Helical" evidence="7">
    <location>
        <begin position="61"/>
        <end position="81"/>
    </location>
</feature>
<dbReference type="SUPFAM" id="SSF103473">
    <property type="entry name" value="MFS general substrate transporter"/>
    <property type="match status" value="1"/>
</dbReference>
<evidence type="ECO:0000256" key="7">
    <source>
        <dbReference type="SAM" id="Phobius"/>
    </source>
</evidence>
<evidence type="ECO:0000256" key="1">
    <source>
        <dbReference type="ARBA" id="ARBA00004651"/>
    </source>
</evidence>
<evidence type="ECO:0000256" key="4">
    <source>
        <dbReference type="ARBA" id="ARBA00022692"/>
    </source>
</evidence>
<keyword evidence="10" id="KW-1185">Reference proteome</keyword>
<dbReference type="PANTHER" id="PTHR23513:SF11">
    <property type="entry name" value="STAPHYLOFERRIN A TRANSPORTER"/>
    <property type="match status" value="1"/>
</dbReference>
<dbReference type="EMBL" id="SMKX01000137">
    <property type="protein sequence ID" value="TDD48747.1"/>
    <property type="molecule type" value="Genomic_DNA"/>
</dbReference>
<keyword evidence="4 7" id="KW-0812">Transmembrane</keyword>
<feature type="transmembrane region" description="Helical" evidence="7">
    <location>
        <begin position="93"/>
        <end position="113"/>
    </location>
</feature>
<evidence type="ECO:0000256" key="3">
    <source>
        <dbReference type="ARBA" id="ARBA00022475"/>
    </source>
</evidence>
<evidence type="ECO:0000313" key="10">
    <source>
        <dbReference type="Proteomes" id="UP000295124"/>
    </source>
</evidence>
<feature type="transmembrane region" description="Helical" evidence="7">
    <location>
        <begin position="228"/>
        <end position="255"/>
    </location>
</feature>
<comment type="subcellular location">
    <subcellularLocation>
        <location evidence="1">Cell membrane</location>
        <topology evidence="1">Multi-pass membrane protein</topology>
    </subcellularLocation>
</comment>
<dbReference type="InterPro" id="IPR036259">
    <property type="entry name" value="MFS_trans_sf"/>
</dbReference>
<feature type="transmembrane region" description="Helical" evidence="7">
    <location>
        <begin position="275"/>
        <end position="295"/>
    </location>
</feature>
<dbReference type="OrthoDB" id="9775268at2"/>
<reference evidence="9 10" key="1">
    <citation type="submission" date="2019-03" db="EMBL/GenBank/DDBJ databases">
        <title>Draft genome sequences of novel Actinobacteria.</title>
        <authorList>
            <person name="Sahin N."/>
            <person name="Ay H."/>
            <person name="Saygin H."/>
        </authorList>
    </citation>
    <scope>NUCLEOTIDE SEQUENCE [LARGE SCALE GENOMIC DNA]</scope>
    <source>
        <strain evidence="9 10">JCM 13523</strain>
    </source>
</reference>
<dbReference type="InterPro" id="IPR010290">
    <property type="entry name" value="TM_effector"/>
</dbReference>
<dbReference type="Pfam" id="PF05977">
    <property type="entry name" value="MFS_3"/>
    <property type="match status" value="1"/>
</dbReference>
<keyword evidence="2" id="KW-0813">Transport</keyword>
<gene>
    <name evidence="9" type="ORF">E1263_32880</name>
</gene>